<evidence type="ECO:0000313" key="2">
    <source>
        <dbReference type="Proteomes" id="UP000287651"/>
    </source>
</evidence>
<gene>
    <name evidence="1" type="ORF">B296_00044115</name>
</gene>
<organism evidence="1 2">
    <name type="scientific">Ensete ventricosum</name>
    <name type="common">Abyssinian banana</name>
    <name type="synonym">Musa ensete</name>
    <dbReference type="NCBI Taxonomy" id="4639"/>
    <lineage>
        <taxon>Eukaryota</taxon>
        <taxon>Viridiplantae</taxon>
        <taxon>Streptophyta</taxon>
        <taxon>Embryophyta</taxon>
        <taxon>Tracheophyta</taxon>
        <taxon>Spermatophyta</taxon>
        <taxon>Magnoliopsida</taxon>
        <taxon>Liliopsida</taxon>
        <taxon>Zingiberales</taxon>
        <taxon>Musaceae</taxon>
        <taxon>Ensete</taxon>
    </lineage>
</organism>
<proteinExistence type="predicted"/>
<name>A0A426Y7S7_ENSVE</name>
<reference evidence="1 2" key="1">
    <citation type="journal article" date="2014" name="Agronomy (Basel)">
        <title>A Draft Genome Sequence for Ensete ventricosum, the Drought-Tolerant Tree Against Hunger.</title>
        <authorList>
            <person name="Harrison J."/>
            <person name="Moore K.A."/>
            <person name="Paszkiewicz K."/>
            <person name="Jones T."/>
            <person name="Grant M."/>
            <person name="Ambacheew D."/>
            <person name="Muzemil S."/>
            <person name="Studholme D.J."/>
        </authorList>
    </citation>
    <scope>NUCLEOTIDE SEQUENCE [LARGE SCALE GENOMIC DNA]</scope>
</reference>
<sequence>MLSTPCRLLTEDPHQRLGANGASEVCQATCVFQRYQLGHTCKAEGDVNCNHTIFCIICLKLTVLLLPILQAAFVPSSDNAFDTSYFTSRFSWNPSDEQIYEASEFEDSSDNGSISGNSSCLSNPHDELVCECDCCFIFFLTGDFVHENNGFVIFVH</sequence>
<evidence type="ECO:0000313" key="1">
    <source>
        <dbReference type="EMBL" id="RRT47783.1"/>
    </source>
</evidence>
<comment type="caution">
    <text evidence="1">The sequence shown here is derived from an EMBL/GenBank/DDBJ whole genome shotgun (WGS) entry which is preliminary data.</text>
</comment>
<dbReference type="Proteomes" id="UP000287651">
    <property type="component" value="Unassembled WGS sequence"/>
</dbReference>
<protein>
    <submittedName>
        <fullName evidence="1">Uncharacterized protein</fullName>
    </submittedName>
</protein>
<accession>A0A426Y7S7</accession>
<dbReference type="EMBL" id="AMZH03014351">
    <property type="protein sequence ID" value="RRT47783.1"/>
    <property type="molecule type" value="Genomic_DNA"/>
</dbReference>
<dbReference type="AlphaFoldDB" id="A0A426Y7S7"/>